<evidence type="ECO:0000313" key="2">
    <source>
        <dbReference type="Proteomes" id="UP000541558"/>
    </source>
</evidence>
<protein>
    <submittedName>
        <fullName evidence="1">Uncharacterized protein</fullName>
    </submittedName>
</protein>
<keyword evidence="2" id="KW-1185">Reference proteome</keyword>
<dbReference type="OrthoDB" id="6500128at2759"/>
<dbReference type="SUPFAM" id="SSF52540">
    <property type="entry name" value="P-loop containing nucleoside triphosphate hydrolases"/>
    <property type="match status" value="1"/>
</dbReference>
<name>A0A8H5F161_9AGAR</name>
<dbReference type="InterPro" id="IPR027417">
    <property type="entry name" value="P-loop_NTPase"/>
</dbReference>
<evidence type="ECO:0000313" key="1">
    <source>
        <dbReference type="EMBL" id="KAF5319767.1"/>
    </source>
</evidence>
<accession>A0A8H5F161</accession>
<comment type="caution">
    <text evidence="1">The sequence shown here is derived from an EMBL/GenBank/DDBJ whole genome shotgun (WGS) entry which is preliminary data.</text>
</comment>
<dbReference type="Proteomes" id="UP000541558">
    <property type="component" value="Unassembled WGS sequence"/>
</dbReference>
<dbReference type="AlphaFoldDB" id="A0A8H5F161"/>
<dbReference type="EMBL" id="JAACJK010000173">
    <property type="protein sequence ID" value="KAF5319767.1"/>
    <property type="molecule type" value="Genomic_DNA"/>
</dbReference>
<organism evidence="1 2">
    <name type="scientific">Ephemerocybe angulata</name>
    <dbReference type="NCBI Taxonomy" id="980116"/>
    <lineage>
        <taxon>Eukaryota</taxon>
        <taxon>Fungi</taxon>
        <taxon>Dikarya</taxon>
        <taxon>Basidiomycota</taxon>
        <taxon>Agaricomycotina</taxon>
        <taxon>Agaricomycetes</taxon>
        <taxon>Agaricomycetidae</taxon>
        <taxon>Agaricales</taxon>
        <taxon>Agaricineae</taxon>
        <taxon>Psathyrellaceae</taxon>
        <taxon>Ephemerocybe</taxon>
    </lineage>
</organism>
<proteinExistence type="predicted"/>
<reference evidence="1 2" key="1">
    <citation type="journal article" date="2020" name="ISME J.">
        <title>Uncovering the hidden diversity of litter-decomposition mechanisms in mushroom-forming fungi.</title>
        <authorList>
            <person name="Floudas D."/>
            <person name="Bentzer J."/>
            <person name="Ahren D."/>
            <person name="Johansson T."/>
            <person name="Persson P."/>
            <person name="Tunlid A."/>
        </authorList>
    </citation>
    <scope>NUCLEOTIDE SEQUENCE [LARGE SCALE GENOMIC DNA]</scope>
    <source>
        <strain evidence="1 2">CBS 175.51</strain>
    </source>
</reference>
<sequence length="81" mass="8940">MSQLLPRLARPVNVRLGPKTVCPIVNARTTVVTHKMQVMLMCDRIAVVGEGEVREEGTYEELMRRNGVFAALASGGEWNGE</sequence>
<dbReference type="Gene3D" id="3.40.50.300">
    <property type="entry name" value="P-loop containing nucleotide triphosphate hydrolases"/>
    <property type="match status" value="1"/>
</dbReference>
<gene>
    <name evidence="1" type="ORF">D9611_012868</name>
</gene>